<keyword evidence="2" id="KW-0812">Transmembrane</keyword>
<feature type="compositionally biased region" description="Polar residues" evidence="1">
    <location>
        <begin position="188"/>
        <end position="197"/>
    </location>
</feature>
<name>A0A7R6PUQ8_9GAMM</name>
<gene>
    <name evidence="3" type="ORF">NEJAP_1928</name>
</gene>
<dbReference type="RefSeq" id="WP_201347102.1">
    <property type="nucleotide sequence ID" value="NZ_AP014546.1"/>
</dbReference>
<dbReference type="AlphaFoldDB" id="A0A7R6PUQ8"/>
<evidence type="ECO:0000313" key="3">
    <source>
        <dbReference type="EMBL" id="BBB29878.1"/>
    </source>
</evidence>
<accession>A0A7R6PUQ8</accession>
<dbReference type="EMBL" id="AP014546">
    <property type="protein sequence ID" value="BBB29878.1"/>
    <property type="molecule type" value="Genomic_DNA"/>
</dbReference>
<dbReference type="Proteomes" id="UP000595332">
    <property type="component" value="Chromosome"/>
</dbReference>
<keyword evidence="2" id="KW-1133">Transmembrane helix</keyword>
<keyword evidence="2" id="KW-0472">Membrane</keyword>
<evidence type="ECO:0000256" key="2">
    <source>
        <dbReference type="SAM" id="Phobius"/>
    </source>
</evidence>
<evidence type="ECO:0000256" key="1">
    <source>
        <dbReference type="SAM" id="MobiDB-lite"/>
    </source>
</evidence>
<feature type="transmembrane region" description="Helical" evidence="2">
    <location>
        <begin position="141"/>
        <end position="161"/>
    </location>
</feature>
<evidence type="ECO:0000313" key="4">
    <source>
        <dbReference type="Proteomes" id="UP000595332"/>
    </source>
</evidence>
<feature type="transmembrane region" description="Helical" evidence="2">
    <location>
        <begin position="65"/>
        <end position="85"/>
    </location>
</feature>
<feature type="transmembrane region" description="Helical" evidence="2">
    <location>
        <begin position="97"/>
        <end position="121"/>
    </location>
</feature>
<organism evidence="3 4">
    <name type="scientific">Neptunomonas japonica JAMM 1380</name>
    <dbReference type="NCBI Taxonomy" id="1441457"/>
    <lineage>
        <taxon>Bacteria</taxon>
        <taxon>Pseudomonadati</taxon>
        <taxon>Pseudomonadota</taxon>
        <taxon>Gammaproteobacteria</taxon>
        <taxon>Oceanospirillales</taxon>
        <taxon>Oceanospirillaceae</taxon>
        <taxon>Neptunomonas</taxon>
    </lineage>
</organism>
<feature type="region of interest" description="Disordered" evidence="1">
    <location>
        <begin position="169"/>
        <end position="197"/>
    </location>
</feature>
<sequence length="197" mass="21984">MDSTKEAAPSPHACSLACSLDWGVSSIINTFIQSFIRTGLTLIGLAMLIFSIVDRYEYGEGFADLSRFELIYSVMVFLLIMRVKAVIKKSTVPWWKAIFLPLILIGQFTAILLLIIGFFAFADLINKTDIIMNALLFEETLIELVMYATVILGLYCGVPRFRTLIPEEARRASPDEMNSTDEPRSSDPETSADQPAT</sequence>
<reference evidence="3 4" key="1">
    <citation type="journal article" date="2008" name="Int. J. Syst. Evol. Microbiol.">
        <title>Neptunomonas japonica sp. nov., an Osedax japonicus symbiont-like bacterium isolated from sediment adjacent to sperm whale carcasses off Kagoshima, Japan.</title>
        <authorList>
            <person name="Miyazaki M."/>
            <person name="Nogi Y."/>
            <person name="Fujiwara Y."/>
            <person name="Kawato M."/>
            <person name="Kubokawa K."/>
            <person name="Horikoshi K."/>
        </authorList>
    </citation>
    <scope>NUCLEOTIDE SEQUENCE [LARGE SCALE GENOMIC DNA]</scope>
    <source>
        <strain evidence="3 4">JAMM 1380</strain>
    </source>
</reference>
<keyword evidence="4" id="KW-1185">Reference proteome</keyword>
<protein>
    <submittedName>
        <fullName evidence="3">Uncharacterized protein</fullName>
    </submittedName>
</protein>
<feature type="transmembrane region" description="Helical" evidence="2">
    <location>
        <begin position="35"/>
        <end position="53"/>
    </location>
</feature>
<proteinExistence type="predicted"/>
<dbReference type="KEGG" id="njp:NEJAP_1928"/>